<evidence type="ECO:0000313" key="25">
    <source>
        <dbReference type="RefSeq" id="XP_013810096.2"/>
    </source>
</evidence>
<feature type="chain" id="PRO_5046725827" description="Cation channel sperm-associated auxiliary subunit delta" evidence="20">
    <location>
        <begin position="22"/>
        <end position="781"/>
    </location>
</feature>
<feature type="transmembrane region" description="Helical" evidence="19">
    <location>
        <begin position="720"/>
        <end position="738"/>
    </location>
</feature>
<feature type="domain" description="CATSPERD Ig-like" evidence="23">
    <location>
        <begin position="408"/>
        <end position="527"/>
    </location>
</feature>
<dbReference type="GO" id="GO:0048240">
    <property type="term" value="P:sperm capacitation"/>
    <property type="evidence" value="ECO:0007669"/>
    <property type="project" value="TreeGrafter"/>
</dbReference>
<dbReference type="AlphaFoldDB" id="A0A8B7JGB1"/>
<evidence type="ECO:0000256" key="10">
    <source>
        <dbReference type="ARBA" id="ARBA00023069"/>
    </source>
</evidence>
<evidence type="ECO:0000256" key="17">
    <source>
        <dbReference type="ARBA" id="ARBA00041424"/>
    </source>
</evidence>
<accession>A0A8B7JGB1</accession>
<keyword evidence="2" id="KW-0217">Developmental protein</keyword>
<evidence type="ECO:0000256" key="3">
    <source>
        <dbReference type="ARBA" id="ARBA00022475"/>
    </source>
</evidence>
<dbReference type="GO" id="GO:0030317">
    <property type="term" value="P:flagellated sperm motility"/>
    <property type="evidence" value="ECO:0007669"/>
    <property type="project" value="TreeGrafter"/>
</dbReference>
<evidence type="ECO:0000256" key="16">
    <source>
        <dbReference type="ARBA" id="ARBA00040129"/>
    </source>
</evidence>
<dbReference type="PANTHER" id="PTHR33722:SF1">
    <property type="entry name" value="CATION CHANNEL SPERM-ASSOCIATED AUXILIARY SUBUNIT DELTA"/>
    <property type="match status" value="1"/>
</dbReference>
<evidence type="ECO:0000256" key="1">
    <source>
        <dbReference type="ARBA" id="ARBA00010246"/>
    </source>
</evidence>
<gene>
    <name evidence="25" type="primary">CATSPERD</name>
</gene>
<keyword evidence="10" id="KW-0969">Cilium</keyword>
<dbReference type="InterPro" id="IPR055451">
    <property type="entry name" value="Ig-like_CATSPERD"/>
</dbReference>
<comment type="similarity">
    <text evidence="1">Belongs to the CATSPERD family.</text>
</comment>
<evidence type="ECO:0000259" key="22">
    <source>
        <dbReference type="Pfam" id="PF22850"/>
    </source>
</evidence>
<dbReference type="KEGG" id="aam:106494396"/>
<keyword evidence="5 20" id="KW-0732">Signal</keyword>
<dbReference type="GO" id="GO:0097228">
    <property type="term" value="C:sperm principal piece"/>
    <property type="evidence" value="ECO:0007669"/>
    <property type="project" value="TreeGrafter"/>
</dbReference>
<evidence type="ECO:0000256" key="4">
    <source>
        <dbReference type="ARBA" id="ARBA00022692"/>
    </source>
</evidence>
<dbReference type="Proteomes" id="UP001652627">
    <property type="component" value="Chromosome 2"/>
</dbReference>
<feature type="domain" description="CATSPERD/E C-terminal" evidence="22">
    <location>
        <begin position="557"/>
        <end position="770"/>
    </location>
</feature>
<evidence type="ECO:0000256" key="18">
    <source>
        <dbReference type="ARBA" id="ARBA00046028"/>
    </source>
</evidence>
<evidence type="ECO:0000256" key="2">
    <source>
        <dbReference type="ARBA" id="ARBA00022473"/>
    </source>
</evidence>
<keyword evidence="24" id="KW-1185">Reference proteome</keyword>
<keyword evidence="13" id="KW-0325">Glycoprotein</keyword>
<evidence type="ECO:0000256" key="7">
    <source>
        <dbReference type="ARBA" id="ARBA00022846"/>
    </source>
</evidence>
<keyword evidence="14" id="KW-0966">Cell projection</keyword>
<feature type="signal peptide" evidence="20">
    <location>
        <begin position="1"/>
        <end position="21"/>
    </location>
</feature>
<evidence type="ECO:0000259" key="23">
    <source>
        <dbReference type="Pfam" id="PF23747"/>
    </source>
</evidence>
<keyword evidence="9 19" id="KW-1133">Transmembrane helix</keyword>
<evidence type="ECO:0000256" key="12">
    <source>
        <dbReference type="ARBA" id="ARBA00023157"/>
    </source>
</evidence>
<evidence type="ECO:0000256" key="9">
    <source>
        <dbReference type="ARBA" id="ARBA00022989"/>
    </source>
</evidence>
<reference evidence="24" key="1">
    <citation type="submission" date="2025-05" db="UniProtKB">
        <authorList>
            <consortium name="RefSeq"/>
        </authorList>
    </citation>
    <scope>NUCLEOTIDE SEQUENCE [LARGE SCALE GENOMIC DNA]</scope>
</reference>
<dbReference type="Pfam" id="PF23747">
    <property type="entry name" value="Ig-like_CATSPERD"/>
    <property type="match status" value="1"/>
</dbReference>
<evidence type="ECO:0000256" key="14">
    <source>
        <dbReference type="ARBA" id="ARBA00023273"/>
    </source>
</evidence>
<protein>
    <recommendedName>
        <fullName evidence="16">Cation channel sperm-associated auxiliary subunit delta</fullName>
    </recommendedName>
    <alternativeName>
        <fullName evidence="17">Transmembrane protein 146</fullName>
    </alternativeName>
</protein>
<dbReference type="GO" id="GO:0036128">
    <property type="term" value="C:CatSper complex"/>
    <property type="evidence" value="ECO:0007669"/>
    <property type="project" value="InterPro"/>
</dbReference>
<reference evidence="25" key="2">
    <citation type="submission" date="2025-08" db="UniProtKB">
        <authorList>
            <consortium name="RefSeq"/>
        </authorList>
    </citation>
    <scope>IDENTIFICATION</scope>
    <source>
        <tissue evidence="25">Blood</tissue>
    </source>
</reference>
<keyword evidence="4 19" id="KW-0812">Transmembrane</keyword>
<evidence type="ECO:0000256" key="5">
    <source>
        <dbReference type="ARBA" id="ARBA00022729"/>
    </source>
</evidence>
<evidence type="ECO:0000256" key="20">
    <source>
        <dbReference type="SAM" id="SignalP"/>
    </source>
</evidence>
<dbReference type="Pfam" id="PF22850">
    <property type="entry name" value="CATSPERD-E_C"/>
    <property type="match status" value="1"/>
</dbReference>
<evidence type="ECO:0000256" key="8">
    <source>
        <dbReference type="ARBA" id="ARBA00022871"/>
    </source>
</evidence>
<evidence type="ECO:0000256" key="19">
    <source>
        <dbReference type="SAM" id="Phobius"/>
    </source>
</evidence>
<dbReference type="InterPro" id="IPR028751">
    <property type="entry name" value="CATSPERD/E"/>
</dbReference>
<sequence length="781" mass="88301">MALPWLAAPWLWLCWLGSGGCLRCGDERLVYSITFAKDAKAARCTQVSYNRTKPILLQHPCSQYHFWGKQKISVYLGKDVFISMTTFESSLSPLSIPEELEAKEAVVSAIAFVHTDRVSMVINGRVYLYFKSPDRWVPSAGVSSSVSELSNVHCCYTGEDSQCKMVSWTLFAYDTGHSVSDSHIFLSKDGGYTFTRVQISTGEQGVLLGVYNFISFGLTGLLINRTEEDETGKAAGAYFRYFGTENNHMSSYSSAIFHLLSKGPAKLWSIHSLGLRGFIILWTTDILLISSNNGLIMDEVTVMPTKKFQNTTFPDSGFSLVTVSRSEIAVLTQDRQIFYGSLSLVTTVVYIATDKSIDLNTTVMLFEERGWLTLLSPVISNFSQLYDFKKCKFNLQLAIWRSQQSCDVEILEGDFQNKIYYIDMHENLTLNATFVPKPGKRSIPLVTVSNPHVLAFSAKILEIGFTYDGNTKYLLHIDLQQQYFSGFAERDFCDGLLDGEISTVTVDIPDKGIGCVDVAPLTALVAVSCPPTKHIRIFKNITACDKGLIQEAVLKNNFSYTISYEIYDPQFLARPNIQQDNLQIKYDFKNLGCPLLVYYKNPWVPILELWENGAFQKHVSAEFVMFEINGMHNYDYLLTASDVNCFSQPQNWTALLKEQESPDPHTAWTRRNYMSCKNRNGPELKWPSVKYQVLGGGKNKIIFPPYNGLYVFKAIIVDTFYSYCDLSITFSIYVYGAFPRSYLNFQATLISLLILILLLILTGYFLPHLSLKKIHPKVKVF</sequence>
<name>A0A8B7JGB1_9AVES</name>
<keyword evidence="7" id="KW-0282">Flagellum</keyword>
<keyword evidence="11 19" id="KW-0472">Membrane</keyword>
<keyword evidence="3" id="KW-1003">Cell membrane</keyword>
<evidence type="ECO:0000256" key="13">
    <source>
        <dbReference type="ARBA" id="ARBA00023180"/>
    </source>
</evidence>
<keyword evidence="6" id="KW-0221">Differentiation</keyword>
<dbReference type="InterPro" id="IPR053813">
    <property type="entry name" value="CATSPERD_beta-prop"/>
</dbReference>
<proteinExistence type="inferred from homology"/>
<dbReference type="GeneID" id="106494396"/>
<dbReference type="Pfam" id="PF15020">
    <property type="entry name" value="Beta-prop_CATSPERD"/>
    <property type="match status" value="1"/>
</dbReference>
<evidence type="ECO:0000256" key="15">
    <source>
        <dbReference type="ARBA" id="ARBA00037793"/>
    </source>
</evidence>
<evidence type="ECO:0000256" key="11">
    <source>
        <dbReference type="ARBA" id="ARBA00023136"/>
    </source>
</evidence>
<evidence type="ECO:0000313" key="24">
    <source>
        <dbReference type="Proteomes" id="UP001652627"/>
    </source>
</evidence>
<keyword evidence="8" id="KW-0744">Spermatogenesis</keyword>
<dbReference type="CTD" id="257062"/>
<dbReference type="RefSeq" id="XP_013810096.2">
    <property type="nucleotide sequence ID" value="XM_013954642.2"/>
</dbReference>
<dbReference type="PANTHER" id="PTHR33722">
    <property type="entry name" value="CATION CHANNEL SPERM-ASSOCIATED PROTEIN SUBUNIT DELTA-RELATED"/>
    <property type="match status" value="1"/>
</dbReference>
<feature type="domain" description="CATSPERD beta-propeller" evidence="21">
    <location>
        <begin position="46"/>
        <end position="391"/>
    </location>
</feature>
<organism evidence="24 25">
    <name type="scientific">Apteryx mantelli</name>
    <name type="common">North Island brown kiwi</name>
    <dbReference type="NCBI Taxonomy" id="2696672"/>
    <lineage>
        <taxon>Eukaryota</taxon>
        <taxon>Metazoa</taxon>
        <taxon>Chordata</taxon>
        <taxon>Craniata</taxon>
        <taxon>Vertebrata</taxon>
        <taxon>Euteleostomi</taxon>
        <taxon>Archelosauria</taxon>
        <taxon>Archosauria</taxon>
        <taxon>Dinosauria</taxon>
        <taxon>Saurischia</taxon>
        <taxon>Theropoda</taxon>
        <taxon>Coelurosauria</taxon>
        <taxon>Aves</taxon>
        <taxon>Palaeognathae</taxon>
        <taxon>Apterygiformes</taxon>
        <taxon>Apterygidae</taxon>
        <taxon>Apteryx</taxon>
    </lineage>
</organism>
<dbReference type="OrthoDB" id="8646292at2759"/>
<comment type="subcellular location">
    <subcellularLocation>
        <location evidence="15">Cell projection</location>
        <location evidence="15">Cilium</location>
        <location evidence="15">Flagellum membrane</location>
        <topology evidence="15">Single-pass type I membrane protein</topology>
    </subcellularLocation>
</comment>
<evidence type="ECO:0000259" key="21">
    <source>
        <dbReference type="Pfam" id="PF15020"/>
    </source>
</evidence>
<keyword evidence="12" id="KW-1015">Disulfide bond</keyword>
<evidence type="ECO:0000256" key="6">
    <source>
        <dbReference type="ARBA" id="ARBA00022782"/>
    </source>
</evidence>
<dbReference type="InterPro" id="IPR053814">
    <property type="entry name" value="CATSPERD/E_C"/>
</dbReference>
<feature type="transmembrane region" description="Helical" evidence="19">
    <location>
        <begin position="745"/>
        <end position="766"/>
    </location>
</feature>
<comment type="function">
    <text evidence="18">Auxiliary component of the CatSper complex, a complex involved in sperm cell hyperactivation. Sperm cell hyperactivation is needed for sperm motility which is essential late in the preparation of sperm for fertilization. Required for CATSPER1 stability before intraflagellar transport and/or incorporation of the CatSper complex channel into the flagellar membrane.</text>
</comment>